<accession>A0A345MCC1</accession>
<dbReference type="Proteomes" id="UP000257314">
    <property type="component" value="Segment"/>
</dbReference>
<proteinExistence type="predicted"/>
<evidence type="ECO:0000313" key="2">
    <source>
        <dbReference type="EMBL" id="AXH68142.1"/>
    </source>
</evidence>
<evidence type="ECO:0000313" key="3">
    <source>
        <dbReference type="Proteomes" id="UP000257314"/>
    </source>
</evidence>
<sequence length="54" mass="6269">MIDLSVDTNIVKAWTRRKKFNKPSAGRHSAQSRIHPGTHLVRYRPGYEGRHRSV</sequence>
<dbReference type="EMBL" id="MH576976">
    <property type="protein sequence ID" value="AXH68142.1"/>
    <property type="molecule type" value="Genomic_DNA"/>
</dbReference>
<name>A0A345MCC1_9CAUD</name>
<feature type="region of interest" description="Disordered" evidence="1">
    <location>
        <begin position="20"/>
        <end position="54"/>
    </location>
</feature>
<feature type="compositionally biased region" description="Basic and acidic residues" evidence="1">
    <location>
        <begin position="45"/>
        <end position="54"/>
    </location>
</feature>
<gene>
    <name evidence="2" type="primary">85</name>
    <name evidence="2" type="ORF">SEA_TEATEALATTE_85</name>
</gene>
<reference evidence="2 3" key="1">
    <citation type="submission" date="2018-07" db="EMBL/GenBank/DDBJ databases">
        <authorList>
            <person name="Kuzo L.M."/>
            <person name="Shah T.K."/>
            <person name="Sharma A."/>
            <person name="Walton B.D."/>
            <person name="Warner M.H."/>
            <person name="Garlena R.A."/>
            <person name="Russell D.A."/>
            <person name="Pope W.H."/>
            <person name="Jacobs-Sera D."/>
            <person name="Hatfull G.F."/>
        </authorList>
    </citation>
    <scope>NUCLEOTIDE SEQUENCE [LARGE SCALE GENOMIC DNA]</scope>
</reference>
<evidence type="ECO:0000256" key="1">
    <source>
        <dbReference type="SAM" id="MobiDB-lite"/>
    </source>
</evidence>
<protein>
    <submittedName>
        <fullName evidence="2">Uncharacterized protein</fullName>
    </submittedName>
</protein>
<organism evidence="2 3">
    <name type="scientific">Gordonia phage Teatealatte</name>
    <dbReference type="NCBI Taxonomy" id="2283247"/>
    <lineage>
        <taxon>Viruses</taxon>
        <taxon>Duplodnaviria</taxon>
        <taxon>Heunggongvirae</taxon>
        <taxon>Uroviricota</taxon>
        <taxon>Caudoviricetes</taxon>
        <taxon>Demosthenesvirus</taxon>
        <taxon>Demosthenesvirus katyusha</taxon>
    </lineage>
</organism>